<dbReference type="InterPro" id="IPR002110">
    <property type="entry name" value="Ankyrin_rpt"/>
</dbReference>
<evidence type="ECO:0000313" key="2">
    <source>
        <dbReference type="Proteomes" id="UP000004080"/>
    </source>
</evidence>
<comment type="caution">
    <text evidence="1">The sequence shown here is derived from an EMBL/GenBank/DDBJ whole genome shotgun (WGS) entry which is preliminary data.</text>
</comment>
<dbReference type="RefSeq" id="WP_007203091.1">
    <property type="nucleotide sequence ID" value="NZ_AKKV01000032.1"/>
</dbReference>
<dbReference type="eggNOG" id="COG0666">
    <property type="taxonomic scope" value="Bacteria"/>
</dbReference>
<dbReference type="Gene3D" id="1.25.40.20">
    <property type="entry name" value="Ankyrin repeat-containing domain"/>
    <property type="match status" value="1"/>
</dbReference>
<organism evidence="1 2">
    <name type="scientific">Fictibacillus macauensis ZFHKF-1</name>
    <dbReference type="NCBI Taxonomy" id="1196324"/>
    <lineage>
        <taxon>Bacteria</taxon>
        <taxon>Bacillati</taxon>
        <taxon>Bacillota</taxon>
        <taxon>Bacilli</taxon>
        <taxon>Bacillales</taxon>
        <taxon>Fictibacillaceae</taxon>
        <taxon>Fictibacillus</taxon>
    </lineage>
</organism>
<dbReference type="AlphaFoldDB" id="I8IYD3"/>
<name>I8IYD3_9BACL</name>
<dbReference type="OrthoDB" id="2218303at2"/>
<keyword evidence="2" id="KW-1185">Reference proteome</keyword>
<accession>I8IYD3</accession>
<dbReference type="EMBL" id="AKKV01000032">
    <property type="protein sequence ID" value="EIT84461.1"/>
    <property type="molecule type" value="Genomic_DNA"/>
</dbReference>
<proteinExistence type="predicted"/>
<dbReference type="Pfam" id="PF12796">
    <property type="entry name" value="Ank_2"/>
    <property type="match status" value="1"/>
</dbReference>
<protein>
    <submittedName>
        <fullName evidence="1">Ankyrin repeat-containing protein</fullName>
    </submittedName>
</protein>
<sequence>MRILDVFDAVRDGSFKDFKHFYDGDINQVDSGLDLNLLCMAMTNDRNPSEKLKIIKFLLEENIDINYTTSKEKRNALHMFYFCVLRPTIAYELEITRLLLDYEININALDQYNAIPLKYAITINKLSTEDNKEMYKLLISSGSKVHLKDAFGKSCMDYAKEYFWRNELVTINEECNNEN</sequence>
<evidence type="ECO:0000313" key="1">
    <source>
        <dbReference type="EMBL" id="EIT84461.1"/>
    </source>
</evidence>
<dbReference type="STRING" id="1196324.A374_15087"/>
<dbReference type="InterPro" id="IPR036770">
    <property type="entry name" value="Ankyrin_rpt-contain_sf"/>
</dbReference>
<gene>
    <name evidence="1" type="ORF">A374_15087</name>
</gene>
<dbReference type="SUPFAM" id="SSF48403">
    <property type="entry name" value="Ankyrin repeat"/>
    <property type="match status" value="1"/>
</dbReference>
<dbReference type="PATRIC" id="fig|1196324.3.peg.3089"/>
<reference evidence="1 2" key="1">
    <citation type="journal article" date="2012" name="J. Bacteriol.">
        <title>Genome of Bacillus macauensis ZFHKF-1, a Long-Chain-Forming Bacterium.</title>
        <authorList>
            <person name="Cai L."/>
            <person name="Zhang T."/>
        </authorList>
    </citation>
    <scope>NUCLEOTIDE SEQUENCE [LARGE SCALE GENOMIC DNA]</scope>
    <source>
        <strain evidence="1 2">ZFHKF-1</strain>
    </source>
</reference>
<dbReference type="SMART" id="SM00248">
    <property type="entry name" value="ANK"/>
    <property type="match status" value="3"/>
</dbReference>
<dbReference type="Proteomes" id="UP000004080">
    <property type="component" value="Unassembled WGS sequence"/>
</dbReference>